<evidence type="ECO:0000313" key="1">
    <source>
        <dbReference type="EMBL" id="OJD27282.1"/>
    </source>
</evidence>
<proteinExistence type="predicted"/>
<name>A0A1J9QGQ8_9EURO</name>
<comment type="caution">
    <text evidence="1">The sequence shown here is derived from an EMBL/GenBank/DDBJ whole genome shotgun (WGS) entry which is preliminary data.</text>
</comment>
<dbReference type="VEuPathDB" id="FungiDB:ACJ73_01324"/>
<gene>
    <name evidence="1" type="ORF">ACJ73_01324</name>
</gene>
<dbReference type="STRING" id="1658174.A0A1J9QGQ8"/>
<reference evidence="1 2" key="1">
    <citation type="submission" date="2015-08" db="EMBL/GenBank/DDBJ databases">
        <title>Emmonsia species relationships and genome sequence.</title>
        <authorList>
            <person name="Cuomo C.A."/>
            <person name="Schwartz I.S."/>
            <person name="Kenyon C."/>
            <person name="De Hoog G.S."/>
            <person name="Govender N.P."/>
            <person name="Botha A."/>
            <person name="Moreno L."/>
            <person name="De Vries M."/>
            <person name="Munoz J.F."/>
            <person name="Stielow J.B."/>
        </authorList>
    </citation>
    <scope>NUCLEOTIDE SEQUENCE [LARGE SCALE GENOMIC DNA]</scope>
    <source>
        <strain evidence="1 2">EI222</strain>
    </source>
</reference>
<keyword evidence="2" id="KW-1185">Reference proteome</keyword>
<organism evidence="1 2">
    <name type="scientific">Blastomyces percursus</name>
    <dbReference type="NCBI Taxonomy" id="1658174"/>
    <lineage>
        <taxon>Eukaryota</taxon>
        <taxon>Fungi</taxon>
        <taxon>Dikarya</taxon>
        <taxon>Ascomycota</taxon>
        <taxon>Pezizomycotina</taxon>
        <taxon>Eurotiomycetes</taxon>
        <taxon>Eurotiomycetidae</taxon>
        <taxon>Onygenales</taxon>
        <taxon>Ajellomycetaceae</taxon>
        <taxon>Blastomyces</taxon>
    </lineage>
</organism>
<protein>
    <submittedName>
        <fullName evidence="1">Uncharacterized protein</fullName>
    </submittedName>
</protein>
<dbReference type="EMBL" id="LGTZ01000117">
    <property type="protein sequence ID" value="OJD27282.1"/>
    <property type="molecule type" value="Genomic_DNA"/>
</dbReference>
<dbReference type="OrthoDB" id="4062651at2759"/>
<sequence>MINYHGTGKETIVEQVQVIDLENAAYLPKGRCIKGMLAGNDSWRNPEGHFKGKLGKPSDIFSFSAVKHESQGAFPHVIRLIIGWQTIVPTRHSQIGRMSMTTSSRVLSVG</sequence>
<accession>A0A1J9QGQ8</accession>
<dbReference type="AlphaFoldDB" id="A0A1J9QGQ8"/>
<dbReference type="Proteomes" id="UP000242791">
    <property type="component" value="Unassembled WGS sequence"/>
</dbReference>
<evidence type="ECO:0000313" key="2">
    <source>
        <dbReference type="Proteomes" id="UP000242791"/>
    </source>
</evidence>